<keyword evidence="7" id="KW-0963">Cytoplasm</keyword>
<evidence type="ECO:0000256" key="6">
    <source>
        <dbReference type="ARBA" id="ARBA00023244"/>
    </source>
</evidence>
<dbReference type="Gene3D" id="3.90.1150.10">
    <property type="entry name" value="Aspartate Aminotransferase, domain 1"/>
    <property type="match status" value="1"/>
</dbReference>
<dbReference type="NCBIfam" id="TIGR00713">
    <property type="entry name" value="hemL"/>
    <property type="match status" value="1"/>
</dbReference>
<organism evidence="8 9">
    <name type="scientific">Microbulbifer spongiae</name>
    <dbReference type="NCBI Taxonomy" id="2944933"/>
    <lineage>
        <taxon>Bacteria</taxon>
        <taxon>Pseudomonadati</taxon>
        <taxon>Pseudomonadota</taxon>
        <taxon>Gammaproteobacteria</taxon>
        <taxon>Cellvibrionales</taxon>
        <taxon>Microbulbiferaceae</taxon>
        <taxon>Microbulbifer</taxon>
    </lineage>
</organism>
<dbReference type="PANTHER" id="PTHR43713:SF3">
    <property type="entry name" value="GLUTAMATE-1-SEMIALDEHYDE 2,1-AMINOMUTASE 1, CHLOROPLASTIC-RELATED"/>
    <property type="match status" value="1"/>
</dbReference>
<dbReference type="RefSeq" id="WP_301415218.1">
    <property type="nucleotide sequence ID" value="NZ_CP098023.1"/>
</dbReference>
<comment type="similarity">
    <text evidence="3 7">Belongs to the class-III pyridoxal-phosphate-dependent aminotransferase family. HemL subfamily.</text>
</comment>
<gene>
    <name evidence="7 8" type="primary">hemL</name>
    <name evidence="8" type="ORF">M8T91_16200</name>
</gene>
<dbReference type="Proteomes" id="UP001321520">
    <property type="component" value="Chromosome"/>
</dbReference>
<keyword evidence="9" id="KW-1185">Reference proteome</keyword>
<proteinExistence type="inferred from homology"/>
<evidence type="ECO:0000313" key="8">
    <source>
        <dbReference type="EMBL" id="WKD49416.1"/>
    </source>
</evidence>
<dbReference type="Pfam" id="PF00202">
    <property type="entry name" value="Aminotran_3"/>
    <property type="match status" value="1"/>
</dbReference>
<keyword evidence="6 7" id="KW-0627">Porphyrin biosynthesis</keyword>
<sequence>MSKSEQLFAQAQQFIPGGVNSPVRAFQAVGGTPLFIRRADGAYLYDADNQRYIDYVQSWGPMVLGHAHPEVIAAVVAQAQSGLSFGAPTELETELAETLCRLWPNMDLVRFVNSGTEATMSAIRLARGYTGRDKIVKFEGCYHGHSDALLVKAGSGALTMGVPSSPGVPAAVADNTITLNYNDVEGVRACFRELGDQIAGIIVEPVAGNMNCIPPLPGFLETLREVCDQYGAVLILDEVMTGFRVSLTGAQGYYGLEADLTTLGKVIGGGMPVGAFGGKREIMEQIAPLGPVYQAGTLSGNPVAMVAGLATLRLVEAPGFYEQLVAKTDRLVAGLLRAGRAAGIPFTANKAGSMFGFFFTEEPQITNYQQVMACDNKRFNRFFHGMLEEGVYLAPASYEAGFMSAAHTEKDIEETITAAERVFARLD</sequence>
<protein>
    <recommendedName>
        <fullName evidence="7">Glutamate-1-semialdehyde 2,1-aminomutase</fullName>
        <shortName evidence="7">GSA</shortName>
        <ecNumber evidence="7">5.4.3.8</ecNumber>
    </recommendedName>
    <alternativeName>
        <fullName evidence="7">Glutamate-1-semialdehyde aminotransferase</fullName>
        <shortName evidence="7">GSA-AT</shortName>
    </alternativeName>
</protein>
<name>A0ABY9EF88_9GAMM</name>
<dbReference type="NCBIfam" id="NF000818">
    <property type="entry name" value="PRK00062.1"/>
    <property type="match status" value="1"/>
</dbReference>
<dbReference type="GO" id="GO:0042286">
    <property type="term" value="F:glutamate-1-semialdehyde 2,1-aminomutase activity"/>
    <property type="evidence" value="ECO:0007669"/>
    <property type="project" value="UniProtKB-EC"/>
</dbReference>
<evidence type="ECO:0000256" key="5">
    <source>
        <dbReference type="ARBA" id="ARBA00023235"/>
    </source>
</evidence>
<dbReference type="CDD" id="cd00610">
    <property type="entry name" value="OAT_like"/>
    <property type="match status" value="1"/>
</dbReference>
<evidence type="ECO:0000256" key="1">
    <source>
        <dbReference type="ARBA" id="ARBA00001933"/>
    </source>
</evidence>
<dbReference type="InterPro" id="IPR015421">
    <property type="entry name" value="PyrdxlP-dep_Trfase_major"/>
</dbReference>
<dbReference type="SUPFAM" id="SSF53383">
    <property type="entry name" value="PLP-dependent transferases"/>
    <property type="match status" value="1"/>
</dbReference>
<dbReference type="InterPro" id="IPR004639">
    <property type="entry name" value="4pyrrol_synth_GluAld_NH2Trfase"/>
</dbReference>
<dbReference type="InterPro" id="IPR015424">
    <property type="entry name" value="PyrdxlP-dep_Trfase"/>
</dbReference>
<dbReference type="InterPro" id="IPR005814">
    <property type="entry name" value="Aminotrans_3"/>
</dbReference>
<feature type="modified residue" description="N6-(pyridoxal phosphate)lysine" evidence="7">
    <location>
        <position position="265"/>
    </location>
</feature>
<accession>A0ABY9EF88</accession>
<keyword evidence="4 7" id="KW-0663">Pyridoxal phosphate</keyword>
<dbReference type="InterPro" id="IPR049704">
    <property type="entry name" value="Aminotrans_3_PPA_site"/>
</dbReference>
<dbReference type="InterPro" id="IPR015422">
    <property type="entry name" value="PyrdxlP-dep_Trfase_small"/>
</dbReference>
<dbReference type="EMBL" id="CP098023">
    <property type="protein sequence ID" value="WKD49416.1"/>
    <property type="molecule type" value="Genomic_DNA"/>
</dbReference>
<dbReference type="PANTHER" id="PTHR43713">
    <property type="entry name" value="GLUTAMATE-1-SEMIALDEHYDE 2,1-AMINOMUTASE"/>
    <property type="match status" value="1"/>
</dbReference>
<dbReference type="PROSITE" id="PS00600">
    <property type="entry name" value="AA_TRANSFER_CLASS_3"/>
    <property type="match status" value="1"/>
</dbReference>
<comment type="pathway">
    <text evidence="2">Porphyrin-containing compound metabolism; protoporphyrin-IX biosynthesis; 5-aminolevulinate from L-glutamyl-tRNA(Glu): step 2/2.</text>
</comment>
<comment type="subcellular location">
    <subcellularLocation>
        <location evidence="7">Cytoplasm</location>
    </subcellularLocation>
</comment>
<dbReference type="Gene3D" id="3.40.640.10">
    <property type="entry name" value="Type I PLP-dependent aspartate aminotransferase-like (Major domain)"/>
    <property type="match status" value="1"/>
</dbReference>
<keyword evidence="5 7" id="KW-0413">Isomerase</keyword>
<dbReference type="EC" id="5.4.3.8" evidence="7"/>
<evidence type="ECO:0000256" key="4">
    <source>
        <dbReference type="ARBA" id="ARBA00022898"/>
    </source>
</evidence>
<comment type="catalytic activity">
    <reaction evidence="7">
        <text>(S)-4-amino-5-oxopentanoate = 5-aminolevulinate</text>
        <dbReference type="Rhea" id="RHEA:14265"/>
        <dbReference type="ChEBI" id="CHEBI:57501"/>
        <dbReference type="ChEBI" id="CHEBI:356416"/>
        <dbReference type="EC" id="5.4.3.8"/>
    </reaction>
</comment>
<evidence type="ECO:0000256" key="2">
    <source>
        <dbReference type="ARBA" id="ARBA00004819"/>
    </source>
</evidence>
<comment type="subunit">
    <text evidence="7">Homodimer.</text>
</comment>
<evidence type="ECO:0000313" key="9">
    <source>
        <dbReference type="Proteomes" id="UP001321520"/>
    </source>
</evidence>
<evidence type="ECO:0000256" key="3">
    <source>
        <dbReference type="ARBA" id="ARBA00008981"/>
    </source>
</evidence>
<comment type="cofactor">
    <cofactor evidence="1 7">
        <name>pyridoxal 5'-phosphate</name>
        <dbReference type="ChEBI" id="CHEBI:597326"/>
    </cofactor>
</comment>
<reference evidence="8 9" key="1">
    <citation type="submission" date="2022-05" db="EMBL/GenBank/DDBJ databases">
        <title>Microbulbifer sp. nov., isolated from sponge.</title>
        <authorList>
            <person name="Gao L."/>
        </authorList>
    </citation>
    <scope>NUCLEOTIDE SEQUENCE [LARGE SCALE GENOMIC DNA]</scope>
    <source>
        <strain evidence="8 9">MI-G</strain>
    </source>
</reference>
<evidence type="ECO:0000256" key="7">
    <source>
        <dbReference type="HAMAP-Rule" id="MF_00375"/>
    </source>
</evidence>
<dbReference type="HAMAP" id="MF_00375">
    <property type="entry name" value="HemL_aminotrans_3"/>
    <property type="match status" value="1"/>
</dbReference>